<reference evidence="1 2" key="2">
    <citation type="journal article" date="2022" name="Mol. Ecol. Resour.">
        <title>The genomes of chicory, endive, great burdock and yacon provide insights into Asteraceae paleo-polyploidization history and plant inulin production.</title>
        <authorList>
            <person name="Fan W."/>
            <person name="Wang S."/>
            <person name="Wang H."/>
            <person name="Wang A."/>
            <person name="Jiang F."/>
            <person name="Liu H."/>
            <person name="Zhao H."/>
            <person name="Xu D."/>
            <person name="Zhang Y."/>
        </authorList>
    </citation>
    <scope>NUCLEOTIDE SEQUENCE [LARGE SCALE GENOMIC DNA]</scope>
    <source>
        <strain evidence="2">cv. Yunnan</strain>
        <tissue evidence="1">Leaves</tissue>
    </source>
</reference>
<evidence type="ECO:0000313" key="1">
    <source>
        <dbReference type="EMBL" id="KAI3694886.1"/>
    </source>
</evidence>
<sequence>MTSSLTFSELMSLMDSDADEHNSDADLIESPTHVFPHNLPDYVDVDPTTVVTNLQDETLFHPYLFQNSSNHSNSTYVNPTDDFNDTLDSQSRNIPHSSPADDVPDDVLGDIPWLSPSRSIAEEYPVQKEIIKGKFSCYISNTKDVDGKFLYSVFQYRYGVNHSARSVLRSQVLDLITECVDVLRGDTYALNVFVNQLKEIRTNILDKGHPAAESMEAHDFVVEQLIGQSIDVEIFISNHDGIRNKGCGKHRRIIGPAESQIQKPPKAPRLCRTCMKYVTDHDSRNYKKKNKVQTVDVDQVNTGNTMDSTA</sequence>
<organism evidence="1 2">
    <name type="scientific">Smallanthus sonchifolius</name>
    <dbReference type="NCBI Taxonomy" id="185202"/>
    <lineage>
        <taxon>Eukaryota</taxon>
        <taxon>Viridiplantae</taxon>
        <taxon>Streptophyta</taxon>
        <taxon>Embryophyta</taxon>
        <taxon>Tracheophyta</taxon>
        <taxon>Spermatophyta</taxon>
        <taxon>Magnoliopsida</taxon>
        <taxon>eudicotyledons</taxon>
        <taxon>Gunneridae</taxon>
        <taxon>Pentapetalae</taxon>
        <taxon>asterids</taxon>
        <taxon>campanulids</taxon>
        <taxon>Asterales</taxon>
        <taxon>Asteraceae</taxon>
        <taxon>Asteroideae</taxon>
        <taxon>Heliantheae alliance</taxon>
        <taxon>Millerieae</taxon>
        <taxon>Smallanthus</taxon>
    </lineage>
</organism>
<protein>
    <submittedName>
        <fullName evidence="1">Uncharacterized protein</fullName>
    </submittedName>
</protein>
<reference evidence="2" key="1">
    <citation type="journal article" date="2022" name="Mol. Ecol. Resour.">
        <title>The genomes of chicory, endive, great burdock and yacon provide insights into Asteraceae palaeo-polyploidization history and plant inulin production.</title>
        <authorList>
            <person name="Fan W."/>
            <person name="Wang S."/>
            <person name="Wang H."/>
            <person name="Wang A."/>
            <person name="Jiang F."/>
            <person name="Liu H."/>
            <person name="Zhao H."/>
            <person name="Xu D."/>
            <person name="Zhang Y."/>
        </authorList>
    </citation>
    <scope>NUCLEOTIDE SEQUENCE [LARGE SCALE GENOMIC DNA]</scope>
    <source>
        <strain evidence="2">cv. Yunnan</strain>
    </source>
</reference>
<dbReference type="EMBL" id="CM042043">
    <property type="protein sequence ID" value="KAI3694886.1"/>
    <property type="molecule type" value="Genomic_DNA"/>
</dbReference>
<dbReference type="Proteomes" id="UP001056120">
    <property type="component" value="Linkage Group LG26"/>
</dbReference>
<name>A0ACB8ZC36_9ASTR</name>
<comment type="caution">
    <text evidence="1">The sequence shown here is derived from an EMBL/GenBank/DDBJ whole genome shotgun (WGS) entry which is preliminary data.</text>
</comment>
<proteinExistence type="predicted"/>
<keyword evidence="2" id="KW-1185">Reference proteome</keyword>
<accession>A0ACB8ZC36</accession>
<gene>
    <name evidence="1" type="ORF">L1987_77868</name>
</gene>
<evidence type="ECO:0000313" key="2">
    <source>
        <dbReference type="Proteomes" id="UP001056120"/>
    </source>
</evidence>